<evidence type="ECO:0000313" key="2">
    <source>
        <dbReference type="EMBL" id="GAA4130843.1"/>
    </source>
</evidence>
<comment type="caution">
    <text evidence="2">The sequence shown here is derived from an EMBL/GenBank/DDBJ whole genome shotgun (WGS) entry which is preliminary data.</text>
</comment>
<reference evidence="3" key="1">
    <citation type="journal article" date="2019" name="Int. J. Syst. Evol. Microbiol.">
        <title>The Global Catalogue of Microorganisms (GCM) 10K type strain sequencing project: providing services to taxonomists for standard genome sequencing and annotation.</title>
        <authorList>
            <consortium name="The Broad Institute Genomics Platform"/>
            <consortium name="The Broad Institute Genome Sequencing Center for Infectious Disease"/>
            <person name="Wu L."/>
            <person name="Ma J."/>
        </authorList>
    </citation>
    <scope>NUCLEOTIDE SEQUENCE [LARGE SCALE GENOMIC DNA]</scope>
    <source>
        <strain evidence="3">JCM 17316</strain>
    </source>
</reference>
<organism evidence="2 3">
    <name type="scientific">Actinomadura keratinilytica</name>
    <dbReference type="NCBI Taxonomy" id="547461"/>
    <lineage>
        <taxon>Bacteria</taxon>
        <taxon>Bacillati</taxon>
        <taxon>Actinomycetota</taxon>
        <taxon>Actinomycetes</taxon>
        <taxon>Streptosporangiales</taxon>
        <taxon>Thermomonosporaceae</taxon>
        <taxon>Actinomadura</taxon>
    </lineage>
</organism>
<accession>A0ABP7Y5D3</accession>
<sequence>MDGRGLSLTVVLTPGNVNDCTVFPQVLSAITVPRTGPGRPRCQPDRVIADKAYGSKAIRRSLHCLSRLMQRSTTLRRR</sequence>
<dbReference type="Proteomes" id="UP001500266">
    <property type="component" value="Unassembled WGS sequence"/>
</dbReference>
<gene>
    <name evidence="2" type="ORF">GCM10022416_08980</name>
</gene>
<proteinExistence type="predicted"/>
<keyword evidence="3" id="KW-1185">Reference proteome</keyword>
<evidence type="ECO:0000259" key="1">
    <source>
        <dbReference type="Pfam" id="PF01609"/>
    </source>
</evidence>
<evidence type="ECO:0000313" key="3">
    <source>
        <dbReference type="Proteomes" id="UP001500266"/>
    </source>
</evidence>
<feature type="domain" description="Transposase IS4-like" evidence="1">
    <location>
        <begin position="2"/>
        <end position="68"/>
    </location>
</feature>
<protein>
    <recommendedName>
        <fullName evidence="1">Transposase IS4-like domain-containing protein</fullName>
    </recommendedName>
</protein>
<dbReference type="Pfam" id="PF01609">
    <property type="entry name" value="DDE_Tnp_1"/>
    <property type="match status" value="1"/>
</dbReference>
<dbReference type="InterPro" id="IPR002559">
    <property type="entry name" value="Transposase_11"/>
</dbReference>
<dbReference type="EMBL" id="BAABDO010000008">
    <property type="protein sequence ID" value="GAA4130843.1"/>
    <property type="molecule type" value="Genomic_DNA"/>
</dbReference>
<name>A0ABP7Y5D3_9ACTN</name>